<name>A0A0E9W7J7_ANGAN</name>
<accession>A0A0E9W7J7</accession>
<reference evidence="1" key="2">
    <citation type="journal article" date="2015" name="Fish Shellfish Immunol.">
        <title>Early steps in the European eel (Anguilla anguilla)-Vibrio vulnificus interaction in the gills: Role of the RtxA13 toxin.</title>
        <authorList>
            <person name="Callol A."/>
            <person name="Pajuelo D."/>
            <person name="Ebbesson L."/>
            <person name="Teles M."/>
            <person name="MacKenzie S."/>
            <person name="Amaro C."/>
        </authorList>
    </citation>
    <scope>NUCLEOTIDE SEQUENCE</scope>
</reference>
<proteinExistence type="predicted"/>
<evidence type="ECO:0000313" key="1">
    <source>
        <dbReference type="EMBL" id="JAH85565.1"/>
    </source>
</evidence>
<sequence>MRYDCLCQAICILKVHAKKSQFFCALLIHD</sequence>
<protein>
    <submittedName>
        <fullName evidence="1">Uncharacterized protein</fullName>
    </submittedName>
</protein>
<dbReference type="EMBL" id="GBXM01023012">
    <property type="protein sequence ID" value="JAH85565.1"/>
    <property type="molecule type" value="Transcribed_RNA"/>
</dbReference>
<organism evidence="1">
    <name type="scientific">Anguilla anguilla</name>
    <name type="common">European freshwater eel</name>
    <name type="synonym">Muraena anguilla</name>
    <dbReference type="NCBI Taxonomy" id="7936"/>
    <lineage>
        <taxon>Eukaryota</taxon>
        <taxon>Metazoa</taxon>
        <taxon>Chordata</taxon>
        <taxon>Craniata</taxon>
        <taxon>Vertebrata</taxon>
        <taxon>Euteleostomi</taxon>
        <taxon>Actinopterygii</taxon>
        <taxon>Neopterygii</taxon>
        <taxon>Teleostei</taxon>
        <taxon>Anguilliformes</taxon>
        <taxon>Anguillidae</taxon>
        <taxon>Anguilla</taxon>
    </lineage>
</organism>
<dbReference type="AlphaFoldDB" id="A0A0E9W7J7"/>
<reference evidence="1" key="1">
    <citation type="submission" date="2014-11" db="EMBL/GenBank/DDBJ databases">
        <authorList>
            <person name="Amaro Gonzalez C."/>
        </authorList>
    </citation>
    <scope>NUCLEOTIDE SEQUENCE</scope>
</reference>